<dbReference type="Gene3D" id="3.40.50.1820">
    <property type="entry name" value="alpha/beta hydrolase"/>
    <property type="match status" value="1"/>
</dbReference>
<gene>
    <name evidence="1" type="ORF">DM02DRAFT_657134</name>
</gene>
<dbReference type="OrthoDB" id="19653at2759"/>
<evidence type="ECO:0008006" key="3">
    <source>
        <dbReference type="Google" id="ProtNLM"/>
    </source>
</evidence>
<evidence type="ECO:0000313" key="2">
    <source>
        <dbReference type="Proteomes" id="UP000244855"/>
    </source>
</evidence>
<keyword evidence="2" id="KW-1185">Reference proteome</keyword>
<evidence type="ECO:0000313" key="1">
    <source>
        <dbReference type="EMBL" id="PVH98610.1"/>
    </source>
</evidence>
<name>A0A2V1DKG7_9PLEO</name>
<protein>
    <recommendedName>
        <fullName evidence="3">Alpha/beta-hydrolase</fullName>
    </recommendedName>
</protein>
<reference evidence="1 2" key="1">
    <citation type="journal article" date="2018" name="Sci. Rep.">
        <title>Comparative genomics provides insights into the lifestyle and reveals functional heterogeneity of dark septate endophytic fungi.</title>
        <authorList>
            <person name="Knapp D.G."/>
            <person name="Nemeth J.B."/>
            <person name="Barry K."/>
            <person name="Hainaut M."/>
            <person name="Henrissat B."/>
            <person name="Johnson J."/>
            <person name="Kuo A."/>
            <person name="Lim J.H.P."/>
            <person name="Lipzen A."/>
            <person name="Nolan M."/>
            <person name="Ohm R.A."/>
            <person name="Tamas L."/>
            <person name="Grigoriev I.V."/>
            <person name="Spatafora J.W."/>
            <person name="Nagy L.G."/>
            <person name="Kovacs G.M."/>
        </authorList>
    </citation>
    <scope>NUCLEOTIDE SEQUENCE [LARGE SCALE GENOMIC DNA]</scope>
    <source>
        <strain evidence="1 2">DSE2036</strain>
    </source>
</reference>
<dbReference type="Proteomes" id="UP000244855">
    <property type="component" value="Unassembled WGS sequence"/>
</dbReference>
<organism evidence="1 2">
    <name type="scientific">Periconia macrospinosa</name>
    <dbReference type="NCBI Taxonomy" id="97972"/>
    <lineage>
        <taxon>Eukaryota</taxon>
        <taxon>Fungi</taxon>
        <taxon>Dikarya</taxon>
        <taxon>Ascomycota</taxon>
        <taxon>Pezizomycotina</taxon>
        <taxon>Dothideomycetes</taxon>
        <taxon>Pleosporomycetidae</taxon>
        <taxon>Pleosporales</taxon>
        <taxon>Massarineae</taxon>
        <taxon>Periconiaceae</taxon>
        <taxon>Periconia</taxon>
    </lineage>
</organism>
<proteinExistence type="predicted"/>
<accession>A0A2V1DKG7</accession>
<dbReference type="SUPFAM" id="SSF53474">
    <property type="entry name" value="alpha/beta-Hydrolases"/>
    <property type="match status" value="1"/>
</dbReference>
<dbReference type="EMBL" id="KZ805409">
    <property type="protein sequence ID" value="PVH98610.1"/>
    <property type="molecule type" value="Genomic_DNA"/>
</dbReference>
<dbReference type="InterPro" id="IPR029058">
    <property type="entry name" value="AB_hydrolase_fold"/>
</dbReference>
<dbReference type="AlphaFoldDB" id="A0A2V1DKG7"/>
<sequence>MSLFRTILNDKGATLPPATPEQSNLFKDFHTICIDKERPYCPLRALCLVPKASATGDGETEIHMDIPPGGLGTCGDPTYMAWYRPHYRDILTESTILVCPYYPLMSSKEERKGYGQTIYKYFDDFLDWIYSGDLVRMVQKTYPLLPTPKTDRYIHLLSGESAGANLAIYCWLSQRGGRIGTMYLQSGMYGSYCKLPGQLYMDRPISREEAWSSARDLLVYILKKGPTEAQMGDTPPMGMGATYLCPLIHLPTVIDGQKVWRTIFKILFGESDIFELMGMQQYDRYKGKEHLMIRLEAHDIVPFLDQPTPQLACFGLIHLPELNAFSYERTTSHIDLPGYAPNTFITHGDEDVHCPIQDAQSFTLFLQEKYPESQIELFEAPGEKHAFAYHKDDEWTRHVTKKVSQIDGHAR</sequence>